<dbReference type="EMBL" id="FOUJ01000006">
    <property type="protein sequence ID" value="SFM86214.1"/>
    <property type="molecule type" value="Genomic_DNA"/>
</dbReference>
<dbReference type="AlphaFoldDB" id="A0A1I4UB76"/>
<dbReference type="Proteomes" id="UP000198535">
    <property type="component" value="Unassembled WGS sequence"/>
</dbReference>
<name>A0A1I4UB76_9EURY</name>
<evidence type="ECO:0000256" key="6">
    <source>
        <dbReference type="SAM" id="Phobius"/>
    </source>
</evidence>
<gene>
    <name evidence="7" type="ORF">SAMN04488696_2675</name>
</gene>
<keyword evidence="8" id="KW-1185">Reference proteome</keyword>
<feature type="transmembrane region" description="Helical" evidence="6">
    <location>
        <begin position="43"/>
        <end position="63"/>
    </location>
</feature>
<dbReference type="GO" id="GO:0071422">
    <property type="term" value="P:succinate transmembrane transport"/>
    <property type="evidence" value="ECO:0007669"/>
    <property type="project" value="TreeGrafter"/>
</dbReference>
<dbReference type="GO" id="GO:0015360">
    <property type="term" value="F:acetate:proton symporter activity"/>
    <property type="evidence" value="ECO:0007669"/>
    <property type="project" value="TreeGrafter"/>
</dbReference>
<dbReference type="GO" id="GO:0005886">
    <property type="term" value="C:plasma membrane"/>
    <property type="evidence" value="ECO:0007669"/>
    <property type="project" value="TreeGrafter"/>
</dbReference>
<dbReference type="OrthoDB" id="53209at2157"/>
<accession>A0A1I4UB76</accession>
<reference evidence="8" key="1">
    <citation type="submission" date="2016-10" db="EMBL/GenBank/DDBJ databases">
        <authorList>
            <person name="Varghese N."/>
            <person name="Submissions S."/>
        </authorList>
    </citation>
    <scope>NUCLEOTIDE SEQUENCE [LARGE SCALE GENOMIC DNA]</scope>
    <source>
        <strain evidence="8">Mob M</strain>
    </source>
</reference>
<dbReference type="PANTHER" id="PTHR30178:SF3">
    <property type="entry name" value="SUCCINATE-ACETATE_PROTON SYMPORTER SATP"/>
    <property type="match status" value="1"/>
</dbReference>
<dbReference type="InterPro" id="IPR000791">
    <property type="entry name" value="Gpr1/Fun34/SatP-like"/>
</dbReference>
<protein>
    <submittedName>
        <fullName evidence="7">Uncharacterized protein</fullName>
    </submittedName>
</protein>
<evidence type="ECO:0000313" key="7">
    <source>
        <dbReference type="EMBL" id="SFM86214.1"/>
    </source>
</evidence>
<feature type="transmembrane region" description="Helical" evidence="6">
    <location>
        <begin position="75"/>
        <end position="96"/>
    </location>
</feature>
<feature type="transmembrane region" description="Helical" evidence="6">
    <location>
        <begin position="158"/>
        <end position="177"/>
    </location>
</feature>
<evidence type="ECO:0000256" key="2">
    <source>
        <dbReference type="ARBA" id="ARBA00005587"/>
    </source>
</evidence>
<evidence type="ECO:0000256" key="1">
    <source>
        <dbReference type="ARBA" id="ARBA00004141"/>
    </source>
</evidence>
<keyword evidence="4 6" id="KW-1133">Transmembrane helix</keyword>
<evidence type="ECO:0000313" key="8">
    <source>
        <dbReference type="Proteomes" id="UP000198535"/>
    </source>
</evidence>
<evidence type="ECO:0000256" key="4">
    <source>
        <dbReference type="ARBA" id="ARBA00022989"/>
    </source>
</evidence>
<evidence type="ECO:0000256" key="5">
    <source>
        <dbReference type="ARBA" id="ARBA00023136"/>
    </source>
</evidence>
<organism evidence="7 8">
    <name type="scientific">Methanolobus profundi</name>
    <dbReference type="NCBI Taxonomy" id="487685"/>
    <lineage>
        <taxon>Archaea</taxon>
        <taxon>Methanobacteriati</taxon>
        <taxon>Methanobacteriota</taxon>
        <taxon>Stenosarchaea group</taxon>
        <taxon>Methanomicrobia</taxon>
        <taxon>Methanosarcinales</taxon>
        <taxon>Methanosarcinaceae</taxon>
        <taxon>Methanolobus</taxon>
    </lineage>
</organism>
<sequence length="191" mass="20086">MEGEVIIKDTTASPAPLGFFGLGFAATFLGLMIMGVIEGAVMVISTAIFLGGFAQLIASLELWKKGDTFGASAFGAFALFWFSWALIQIITSIGMFGGVMDPMSTSAGFWYLIVWGIIASLLTIVTFKIGLKAIIVTFIFLDLTFFSIALVGGMVAGIITLLLGLAALYTAVALIMMEVANLSCPGLCAPE</sequence>
<comment type="similarity">
    <text evidence="2">Belongs to the acetate uptake transporter (AceTr) (TC 2.A.96) family.</text>
</comment>
<keyword evidence="3 6" id="KW-0812">Transmembrane</keyword>
<dbReference type="NCBIfam" id="NF038013">
    <property type="entry name" value="AceTr_1"/>
    <property type="match status" value="1"/>
</dbReference>
<dbReference type="InterPro" id="IPR047623">
    <property type="entry name" value="SatP"/>
</dbReference>
<feature type="transmembrane region" description="Helical" evidence="6">
    <location>
        <begin position="108"/>
        <end position="127"/>
    </location>
</feature>
<dbReference type="PANTHER" id="PTHR30178">
    <property type="entry name" value="INNER MEMBRANE PROTEIN YAAH"/>
    <property type="match status" value="1"/>
</dbReference>
<dbReference type="Pfam" id="PF01184">
    <property type="entry name" value="Gpr1_Fun34_YaaH"/>
    <property type="match status" value="1"/>
</dbReference>
<comment type="subcellular location">
    <subcellularLocation>
        <location evidence="1">Membrane</location>
        <topology evidence="1">Multi-pass membrane protein</topology>
    </subcellularLocation>
</comment>
<dbReference type="STRING" id="487685.SAMN04488696_2675"/>
<feature type="transmembrane region" description="Helical" evidence="6">
    <location>
        <begin position="17"/>
        <end position="37"/>
    </location>
</feature>
<evidence type="ECO:0000256" key="3">
    <source>
        <dbReference type="ARBA" id="ARBA00022692"/>
    </source>
</evidence>
<feature type="transmembrane region" description="Helical" evidence="6">
    <location>
        <begin position="134"/>
        <end position="152"/>
    </location>
</feature>
<keyword evidence="5 6" id="KW-0472">Membrane</keyword>
<proteinExistence type="inferred from homology"/>
<dbReference type="RefSeq" id="WP_091937739.1">
    <property type="nucleotide sequence ID" value="NZ_FOUJ01000006.1"/>
</dbReference>